<reference evidence="3" key="1">
    <citation type="submission" date="2022-08" db="EMBL/GenBank/DDBJ databases">
        <title>Whole genome sequencing of non-tuberculosis mycobacteria type-strains.</title>
        <authorList>
            <person name="Igarashi Y."/>
            <person name="Osugi A."/>
            <person name="Mitarai S."/>
        </authorList>
    </citation>
    <scope>NUCLEOTIDE SEQUENCE</scope>
    <source>
        <strain evidence="3">DSM 45127</strain>
    </source>
</reference>
<dbReference type="InterPro" id="IPR032369">
    <property type="entry name" value="DUF4872"/>
</dbReference>
<proteinExistence type="predicted"/>
<accession>A0ABY3VN42</accession>
<dbReference type="InterPro" id="IPR026935">
    <property type="entry name" value="BtrH_N"/>
</dbReference>
<dbReference type="RefSeq" id="WP_240261762.1">
    <property type="nucleotide sequence ID" value="NZ_CP092488.2"/>
</dbReference>
<evidence type="ECO:0000259" key="1">
    <source>
        <dbReference type="Pfam" id="PF14399"/>
    </source>
</evidence>
<protein>
    <submittedName>
        <fullName evidence="3">BtrH N-terminal domain-containing protein</fullName>
    </submittedName>
</protein>
<dbReference type="Pfam" id="PF14399">
    <property type="entry name" value="BtrH_N"/>
    <property type="match status" value="1"/>
</dbReference>
<name>A0ABY3VN42_9MYCO</name>
<feature type="domain" description="Butirosin biosynthesis protein H N-terminal" evidence="1">
    <location>
        <begin position="13"/>
        <end position="147"/>
    </location>
</feature>
<dbReference type="Pfam" id="PF16169">
    <property type="entry name" value="DUF4872"/>
    <property type="match status" value="1"/>
</dbReference>
<organism evidence="3 4">
    <name type="scientific">Mycobacterium paraterrae</name>
    <dbReference type="NCBI Taxonomy" id="577492"/>
    <lineage>
        <taxon>Bacteria</taxon>
        <taxon>Bacillati</taxon>
        <taxon>Actinomycetota</taxon>
        <taxon>Actinomycetes</taxon>
        <taxon>Mycobacteriales</taxon>
        <taxon>Mycobacteriaceae</taxon>
        <taxon>Mycobacterium</taxon>
    </lineage>
</organism>
<sequence>MSHIRYRHRMGGHCGSGALRDLTEWAGLGWGTDVPDEGLIFVLGGALDFLYIRSGTLMPRAYLVGRGGALEDQYLDRIGARFRLQSTDDPEIGWGWVIDEIDAGRPVMVWADIAELPYLRVRLNMSRHDIVITGYDDAQQMASVVDNDREATQLVPYEKLRRARSSTGFPVPTRHSTYLIDWPHTVPDMAAIGGPALADSAAQMRGESSQPSVIVVPDADVTGSGLSGVQIFVDDVRCWPELFDDDALGAALFGLGAFIEKAGTGGGLFRSLQARGCSTIADLLGAQAVAYAATAAADAARLWSAVAAAALDATVPLRDRCQAAADLAAGLPEAEHTLADALDAAARSLVAR</sequence>
<feature type="domain" description="DUF4872" evidence="2">
    <location>
        <begin position="159"/>
        <end position="342"/>
    </location>
</feature>
<keyword evidence="4" id="KW-1185">Reference proteome</keyword>
<dbReference type="Proteomes" id="UP001055336">
    <property type="component" value="Chromosome"/>
</dbReference>
<evidence type="ECO:0000259" key="2">
    <source>
        <dbReference type="Pfam" id="PF16169"/>
    </source>
</evidence>
<gene>
    <name evidence="3" type="ORF">MKK62_01335</name>
</gene>
<dbReference type="EMBL" id="CP092488">
    <property type="protein sequence ID" value="UMB70032.1"/>
    <property type="molecule type" value="Genomic_DNA"/>
</dbReference>
<evidence type="ECO:0000313" key="3">
    <source>
        <dbReference type="EMBL" id="UMB70032.1"/>
    </source>
</evidence>
<evidence type="ECO:0000313" key="4">
    <source>
        <dbReference type="Proteomes" id="UP001055336"/>
    </source>
</evidence>